<feature type="region of interest" description="Disordered" evidence="1">
    <location>
        <begin position="336"/>
        <end position="376"/>
    </location>
</feature>
<keyword evidence="2" id="KW-0812">Transmembrane</keyword>
<dbReference type="Proteomes" id="UP000076871">
    <property type="component" value="Unassembled WGS sequence"/>
</dbReference>
<proteinExistence type="predicted"/>
<evidence type="ECO:0000256" key="1">
    <source>
        <dbReference type="SAM" id="MobiDB-lite"/>
    </source>
</evidence>
<evidence type="ECO:0000259" key="3">
    <source>
        <dbReference type="Pfam" id="PF20151"/>
    </source>
</evidence>
<dbReference type="OrthoDB" id="2745134at2759"/>
<evidence type="ECO:0000313" key="4">
    <source>
        <dbReference type="EMBL" id="KZT09366.1"/>
    </source>
</evidence>
<feature type="domain" description="DUF6533" evidence="3">
    <location>
        <begin position="27"/>
        <end position="74"/>
    </location>
</feature>
<feature type="transmembrane region" description="Helical" evidence="2">
    <location>
        <begin position="64"/>
        <end position="87"/>
    </location>
</feature>
<keyword evidence="2" id="KW-1133">Transmembrane helix</keyword>
<keyword evidence="5" id="KW-1185">Reference proteome</keyword>
<dbReference type="InterPro" id="IPR045340">
    <property type="entry name" value="DUF6533"/>
</dbReference>
<dbReference type="EMBL" id="KV427612">
    <property type="protein sequence ID" value="KZT09366.1"/>
    <property type="molecule type" value="Genomic_DNA"/>
</dbReference>
<feature type="transmembrane region" description="Helical" evidence="2">
    <location>
        <begin position="129"/>
        <end position="148"/>
    </location>
</feature>
<dbReference type="InParanoid" id="A0A165FST0"/>
<dbReference type="GeneID" id="63825375"/>
<sequence length="376" mass="41762">MADNMLNETAIIEEEFAVLRLSYVYSYCAVAIAALIFFDYAATVPQEAILVWFKPVHKFSFPSILFLLNRYLLLFMGVSLILVTFWWNTSPVSGETPSMCLLGHLRRVQQLIPPVSSALRVYAFNERRWIPALLTALLGVVPACMDIYTEMAAVHYSVLYVGKYPECYSNESISLALEQRLISAGRICSVASELIVLVSTWYKTFFCFGGGLRTRIEIGPLAKLLLRDALTTIPCRSLFVLNILEVVISARFENTEIYASDISLFIIPIESIIMSHLLLSIRQTFEDSSAGLPLFANILGSSDIEGGSIKFASRLVGNMGEDLDFDSFDRFVDEDGINEMDSPVNGEADEDAVDTSRGSGSTLSSDHEFVEESVVP</sequence>
<gene>
    <name evidence="4" type="ORF">LAESUDRAFT_723113</name>
</gene>
<evidence type="ECO:0000256" key="2">
    <source>
        <dbReference type="SAM" id="Phobius"/>
    </source>
</evidence>
<evidence type="ECO:0000313" key="5">
    <source>
        <dbReference type="Proteomes" id="UP000076871"/>
    </source>
</evidence>
<reference evidence="4 5" key="1">
    <citation type="journal article" date="2016" name="Mol. Biol. Evol.">
        <title>Comparative Genomics of Early-Diverging Mushroom-Forming Fungi Provides Insights into the Origins of Lignocellulose Decay Capabilities.</title>
        <authorList>
            <person name="Nagy L.G."/>
            <person name="Riley R."/>
            <person name="Tritt A."/>
            <person name="Adam C."/>
            <person name="Daum C."/>
            <person name="Floudas D."/>
            <person name="Sun H."/>
            <person name="Yadav J.S."/>
            <person name="Pangilinan J."/>
            <person name="Larsson K.H."/>
            <person name="Matsuura K."/>
            <person name="Barry K."/>
            <person name="Labutti K."/>
            <person name="Kuo R."/>
            <person name="Ohm R.A."/>
            <person name="Bhattacharya S.S."/>
            <person name="Shirouzu T."/>
            <person name="Yoshinaga Y."/>
            <person name="Martin F.M."/>
            <person name="Grigoriev I.V."/>
            <person name="Hibbett D.S."/>
        </authorList>
    </citation>
    <scope>NUCLEOTIDE SEQUENCE [LARGE SCALE GENOMIC DNA]</scope>
    <source>
        <strain evidence="4 5">93-53</strain>
    </source>
</reference>
<name>A0A165FST0_9APHY</name>
<dbReference type="RefSeq" id="XP_040767106.1">
    <property type="nucleotide sequence ID" value="XM_040908346.1"/>
</dbReference>
<protein>
    <recommendedName>
        <fullName evidence="3">DUF6533 domain-containing protein</fullName>
    </recommendedName>
</protein>
<dbReference type="AlphaFoldDB" id="A0A165FST0"/>
<keyword evidence="2" id="KW-0472">Membrane</keyword>
<dbReference type="Pfam" id="PF20151">
    <property type="entry name" value="DUF6533"/>
    <property type="match status" value="1"/>
</dbReference>
<accession>A0A165FST0</accession>
<organism evidence="4 5">
    <name type="scientific">Laetiporus sulphureus 93-53</name>
    <dbReference type="NCBI Taxonomy" id="1314785"/>
    <lineage>
        <taxon>Eukaryota</taxon>
        <taxon>Fungi</taxon>
        <taxon>Dikarya</taxon>
        <taxon>Basidiomycota</taxon>
        <taxon>Agaricomycotina</taxon>
        <taxon>Agaricomycetes</taxon>
        <taxon>Polyporales</taxon>
        <taxon>Laetiporus</taxon>
    </lineage>
</organism>
<feature type="transmembrane region" description="Helical" evidence="2">
    <location>
        <begin position="24"/>
        <end position="43"/>
    </location>
</feature>